<comment type="similarity">
    <text evidence="2">Belongs to the SAS10 family.</text>
</comment>
<keyword evidence="3" id="KW-0539">Nucleus</keyword>
<dbReference type="EMBL" id="JBBJBU010000011">
    <property type="protein sequence ID" value="KAK7203462.1"/>
    <property type="molecule type" value="Genomic_DNA"/>
</dbReference>
<sequence length="630" mass="71245">MARRGRKDDGGDSIRRVNTYDEMEKDAVDEFHDQREKILFGDDGASRHQDADMEASDEEVLAMDASSDNESEVEEELEEEYEEEEAPQKPKKSSKKESKKSKTVSATEVSDDDDDDWRAVKQKSALDEADELSGWGTSARAYYNADDVSDEEAAQEEEETARKIQQKMLSDMSAGDFLDDFEEAMVTAAKEEDEVFKKAVRDVVPRVEIEKMSKEEQLSLLRTRNPELFPLSKEYSEMLPIFEEMRAAGDRSVKFVALASYLACISAYFTLFCDETTDENTVRDRQVMNHLLVLRRYWKKISQTEDVKVSTPDLTNESDENEGESEAESAVDESDDEEEEEEEEEEESFGSIITKKSAPSKRKRSLPTIDVDLDLPTVAPLSKKKKLAAAQAGSDFVDPSALDDVDLSDKLTRRKTLRFYTSKIDQKAASRKEKFSGDADLPYREREKERLSRLSQLAAMRGQTRAEEGDADFLDGKDGDEDDYDNDFTSTSFAQSNAGDTVAGYGDGDADSDDGYYDMVKASKEKKKQDKIDLHESIKKAAKEGNLAKLQDEVGEDGKRAINYQILKNKGLTPKRNKDNRNSRVKKRKKYEKAKKKLASMKAIYKPAESAYAGEKTGIKKNVTKSMKFR</sequence>
<dbReference type="PANTHER" id="PTHR13237">
    <property type="entry name" value="SOMETHING ABOUT SILENCING PROTEIN 10-RELATED"/>
    <property type="match status" value="1"/>
</dbReference>
<feature type="compositionally biased region" description="Polar residues" evidence="4">
    <location>
        <begin position="488"/>
        <end position="499"/>
    </location>
</feature>
<reference evidence="6 7" key="1">
    <citation type="submission" date="2024-03" db="EMBL/GenBank/DDBJ databases">
        <title>Genome-scale model development and genomic sequencing of the oleaginous clade Lipomyces.</title>
        <authorList>
            <consortium name="Lawrence Berkeley National Laboratory"/>
            <person name="Czajka J.J."/>
            <person name="Han Y."/>
            <person name="Kim J."/>
            <person name="Mondo S.J."/>
            <person name="Hofstad B.A."/>
            <person name="Robles A."/>
            <person name="Haridas S."/>
            <person name="Riley R."/>
            <person name="LaButti K."/>
            <person name="Pangilinan J."/>
            <person name="Andreopoulos W."/>
            <person name="Lipzen A."/>
            <person name="Yan J."/>
            <person name="Wang M."/>
            <person name="Ng V."/>
            <person name="Grigoriev I.V."/>
            <person name="Spatafora J.W."/>
            <person name="Magnuson J.K."/>
            <person name="Baker S.E."/>
            <person name="Pomraning K.R."/>
        </authorList>
    </citation>
    <scope>NUCLEOTIDE SEQUENCE [LARGE SCALE GENOMIC DNA]</scope>
    <source>
        <strain evidence="6 7">Phaff 52-87</strain>
    </source>
</reference>
<feature type="compositionally biased region" description="Basic and acidic residues" evidence="4">
    <location>
        <begin position="1"/>
        <end position="19"/>
    </location>
</feature>
<gene>
    <name evidence="6" type="ORF">BZA70DRAFT_65407</name>
</gene>
<evidence type="ECO:0000256" key="4">
    <source>
        <dbReference type="SAM" id="MobiDB-lite"/>
    </source>
</evidence>
<feature type="region of interest" description="Disordered" evidence="4">
    <location>
        <begin position="458"/>
        <end position="507"/>
    </location>
</feature>
<feature type="domain" description="Sas10 C-terminal" evidence="5">
    <location>
        <begin position="556"/>
        <end position="629"/>
    </location>
</feature>
<keyword evidence="7" id="KW-1185">Reference proteome</keyword>
<feature type="region of interest" description="Disordered" evidence="4">
    <location>
        <begin position="308"/>
        <end position="357"/>
    </location>
</feature>
<feature type="region of interest" description="Disordered" evidence="4">
    <location>
        <begin position="1"/>
        <end position="138"/>
    </location>
</feature>
<dbReference type="Pfam" id="PF09368">
    <property type="entry name" value="Sas10"/>
    <property type="match status" value="1"/>
</dbReference>
<comment type="subcellular location">
    <subcellularLocation>
        <location evidence="1">Nucleus</location>
    </subcellularLocation>
</comment>
<evidence type="ECO:0000259" key="5">
    <source>
        <dbReference type="Pfam" id="PF09368"/>
    </source>
</evidence>
<organism evidence="6 7">
    <name type="scientific">Myxozyma melibiosi</name>
    <dbReference type="NCBI Taxonomy" id="54550"/>
    <lineage>
        <taxon>Eukaryota</taxon>
        <taxon>Fungi</taxon>
        <taxon>Dikarya</taxon>
        <taxon>Ascomycota</taxon>
        <taxon>Saccharomycotina</taxon>
        <taxon>Lipomycetes</taxon>
        <taxon>Lipomycetales</taxon>
        <taxon>Lipomycetaceae</taxon>
        <taxon>Myxozyma</taxon>
    </lineage>
</organism>
<evidence type="ECO:0000256" key="3">
    <source>
        <dbReference type="ARBA" id="ARBA00023242"/>
    </source>
</evidence>
<evidence type="ECO:0000313" key="6">
    <source>
        <dbReference type="EMBL" id="KAK7203462.1"/>
    </source>
</evidence>
<comment type="caution">
    <text evidence="6">The sequence shown here is derived from an EMBL/GenBank/DDBJ whole genome shotgun (WGS) entry which is preliminary data.</text>
</comment>
<evidence type="ECO:0000313" key="7">
    <source>
        <dbReference type="Proteomes" id="UP001498771"/>
    </source>
</evidence>
<feature type="compositionally biased region" description="Basic residues" evidence="4">
    <location>
        <begin position="583"/>
        <end position="593"/>
    </location>
</feature>
<protein>
    <submittedName>
        <fullName evidence="6">Sas10 C-terminal domain-containing protein</fullName>
    </submittedName>
</protein>
<dbReference type="GeneID" id="90040809"/>
<feature type="compositionally biased region" description="Basic residues" evidence="4">
    <location>
        <begin position="89"/>
        <end position="102"/>
    </location>
</feature>
<proteinExistence type="inferred from homology"/>
<feature type="compositionally biased region" description="Acidic residues" evidence="4">
    <location>
        <begin position="52"/>
        <end position="85"/>
    </location>
</feature>
<feature type="compositionally biased region" description="Basic and acidic residues" evidence="4">
    <location>
        <begin position="25"/>
        <end position="51"/>
    </location>
</feature>
<evidence type="ECO:0000256" key="2">
    <source>
        <dbReference type="ARBA" id="ARBA00010979"/>
    </source>
</evidence>
<evidence type="ECO:0000256" key="1">
    <source>
        <dbReference type="ARBA" id="ARBA00004123"/>
    </source>
</evidence>
<feature type="region of interest" description="Disordered" evidence="4">
    <location>
        <begin position="569"/>
        <end position="593"/>
    </location>
</feature>
<dbReference type="PANTHER" id="PTHR13237:SF8">
    <property type="entry name" value="SOMETHING ABOUT SILENCING PROTEIN 10"/>
    <property type="match status" value="1"/>
</dbReference>
<feature type="compositionally biased region" description="Acidic residues" evidence="4">
    <location>
        <begin position="469"/>
        <end position="486"/>
    </location>
</feature>
<accession>A0ABR1F104</accession>
<dbReference type="InterPro" id="IPR018972">
    <property type="entry name" value="Sas10_C_dom"/>
</dbReference>
<dbReference type="RefSeq" id="XP_064766495.1">
    <property type="nucleotide sequence ID" value="XM_064915297.1"/>
</dbReference>
<dbReference type="Proteomes" id="UP001498771">
    <property type="component" value="Unassembled WGS sequence"/>
</dbReference>
<feature type="compositionally biased region" description="Acidic residues" evidence="4">
    <location>
        <begin position="316"/>
        <end position="348"/>
    </location>
</feature>
<name>A0ABR1F104_9ASCO</name>